<feature type="transmembrane region" description="Helical" evidence="8">
    <location>
        <begin position="21"/>
        <end position="39"/>
    </location>
</feature>
<evidence type="ECO:0000313" key="10">
    <source>
        <dbReference type="Ensembl" id="ENSLLTP00000014210.1"/>
    </source>
</evidence>
<dbReference type="InterPro" id="IPR050119">
    <property type="entry name" value="CCR1-9-like"/>
</dbReference>
<dbReference type="AlphaFoldDB" id="A0A8C5S9C0"/>
<dbReference type="Proteomes" id="UP000694406">
    <property type="component" value="Unplaced"/>
</dbReference>
<evidence type="ECO:0000259" key="9">
    <source>
        <dbReference type="PROSITE" id="PS50262"/>
    </source>
</evidence>
<dbReference type="GO" id="GO:0007204">
    <property type="term" value="P:positive regulation of cytosolic calcium ion concentration"/>
    <property type="evidence" value="ECO:0007669"/>
    <property type="project" value="TreeGrafter"/>
</dbReference>
<comment type="subcellular location">
    <subcellularLocation>
        <location evidence="1">Membrane</location>
    </subcellularLocation>
</comment>
<dbReference type="Pfam" id="PF00001">
    <property type="entry name" value="7tm_1"/>
    <property type="match status" value="1"/>
</dbReference>
<feature type="transmembrane region" description="Helical" evidence="8">
    <location>
        <begin position="72"/>
        <end position="88"/>
    </location>
</feature>
<protein>
    <recommendedName>
        <fullName evidence="9">G-protein coupled receptors family 1 profile domain-containing protein</fullName>
    </recommendedName>
</protein>
<dbReference type="GO" id="GO:0006955">
    <property type="term" value="P:immune response"/>
    <property type="evidence" value="ECO:0007669"/>
    <property type="project" value="TreeGrafter"/>
</dbReference>
<evidence type="ECO:0000256" key="1">
    <source>
        <dbReference type="ARBA" id="ARBA00004370"/>
    </source>
</evidence>
<reference evidence="10" key="2">
    <citation type="submission" date="2025-09" db="UniProtKB">
        <authorList>
            <consortium name="Ensembl"/>
        </authorList>
    </citation>
    <scope>IDENTIFICATION</scope>
</reference>
<dbReference type="Ensembl" id="ENSLLTT00000014768.1">
    <property type="protein sequence ID" value="ENSLLTP00000014210.1"/>
    <property type="gene ID" value="ENSLLTG00000010892.1"/>
</dbReference>
<dbReference type="Gene3D" id="1.20.1070.10">
    <property type="entry name" value="Rhodopsin 7-helix transmembrane proteins"/>
    <property type="match status" value="1"/>
</dbReference>
<dbReference type="GeneTree" id="ENSGT01020000230359"/>
<dbReference type="GO" id="GO:0060326">
    <property type="term" value="P:cell chemotaxis"/>
    <property type="evidence" value="ECO:0007669"/>
    <property type="project" value="TreeGrafter"/>
</dbReference>
<dbReference type="GO" id="GO:0019957">
    <property type="term" value="F:C-C chemokine binding"/>
    <property type="evidence" value="ECO:0007669"/>
    <property type="project" value="TreeGrafter"/>
</dbReference>
<keyword evidence="7" id="KW-0807">Transducer</keyword>
<feature type="domain" description="G-protein coupled receptors family 1 profile" evidence="9">
    <location>
        <begin position="1"/>
        <end position="85"/>
    </location>
</feature>
<evidence type="ECO:0000256" key="4">
    <source>
        <dbReference type="ARBA" id="ARBA00023040"/>
    </source>
</evidence>
<dbReference type="GO" id="GO:0009897">
    <property type="term" value="C:external side of plasma membrane"/>
    <property type="evidence" value="ECO:0007669"/>
    <property type="project" value="TreeGrafter"/>
</dbReference>
<evidence type="ECO:0000256" key="6">
    <source>
        <dbReference type="ARBA" id="ARBA00023170"/>
    </source>
</evidence>
<keyword evidence="2 8" id="KW-0812">Transmembrane</keyword>
<evidence type="ECO:0000256" key="2">
    <source>
        <dbReference type="ARBA" id="ARBA00022692"/>
    </source>
</evidence>
<dbReference type="PRINTS" id="PR00237">
    <property type="entry name" value="GPCRRHODOPSN"/>
</dbReference>
<dbReference type="SUPFAM" id="SSF81321">
    <property type="entry name" value="Family A G protein-coupled receptor-like"/>
    <property type="match status" value="1"/>
</dbReference>
<name>A0A8C5S9C0_LATLA</name>
<dbReference type="PROSITE" id="PS50262">
    <property type="entry name" value="G_PROTEIN_RECEP_F1_2"/>
    <property type="match status" value="1"/>
</dbReference>
<keyword evidence="6" id="KW-0675">Receptor</keyword>
<evidence type="ECO:0000313" key="11">
    <source>
        <dbReference type="Proteomes" id="UP000694406"/>
    </source>
</evidence>
<keyword evidence="4" id="KW-0297">G-protein coupled receptor</keyword>
<dbReference type="InterPro" id="IPR000276">
    <property type="entry name" value="GPCR_Rhodpsn"/>
</dbReference>
<keyword evidence="3 8" id="KW-1133">Transmembrane helix</keyword>
<keyword evidence="5 8" id="KW-0472">Membrane</keyword>
<dbReference type="GO" id="GO:0016493">
    <property type="term" value="F:C-C chemokine receptor activity"/>
    <property type="evidence" value="ECO:0007669"/>
    <property type="project" value="TreeGrafter"/>
</dbReference>
<sequence length="138" mass="16017">MRGGLILPSIVISFCYARIKVVKMIFIVVIMFFMWWMPYNVILFLKCLNDVGILGQCEISKNLDDAEQVTQILTYFYCCLNPIIYFFMGQKFKLYIKLFFKNSVFSKILCKSCGLHESFYSESSGSGYTQSTSDEDTF</sequence>
<evidence type="ECO:0000256" key="7">
    <source>
        <dbReference type="ARBA" id="ARBA00023224"/>
    </source>
</evidence>
<accession>A0A8C5S9C0</accession>
<evidence type="ECO:0000256" key="8">
    <source>
        <dbReference type="SAM" id="Phobius"/>
    </source>
</evidence>
<evidence type="ECO:0000256" key="5">
    <source>
        <dbReference type="ARBA" id="ARBA00023136"/>
    </source>
</evidence>
<reference evidence="10" key="1">
    <citation type="submission" date="2025-08" db="UniProtKB">
        <authorList>
            <consortium name="Ensembl"/>
        </authorList>
    </citation>
    <scope>IDENTIFICATION</scope>
</reference>
<organism evidence="10 11">
    <name type="scientific">Laticauda laticaudata</name>
    <name type="common">Blue-ringed sea krait</name>
    <name type="synonym">Blue-lipped sea krait</name>
    <dbReference type="NCBI Taxonomy" id="8630"/>
    <lineage>
        <taxon>Eukaryota</taxon>
        <taxon>Metazoa</taxon>
        <taxon>Chordata</taxon>
        <taxon>Craniata</taxon>
        <taxon>Vertebrata</taxon>
        <taxon>Euteleostomi</taxon>
        <taxon>Lepidosauria</taxon>
        <taxon>Squamata</taxon>
        <taxon>Bifurcata</taxon>
        <taxon>Unidentata</taxon>
        <taxon>Episquamata</taxon>
        <taxon>Toxicofera</taxon>
        <taxon>Serpentes</taxon>
        <taxon>Colubroidea</taxon>
        <taxon>Elapidae</taxon>
        <taxon>Laticaudinae</taxon>
        <taxon>Laticauda</taxon>
    </lineage>
</organism>
<dbReference type="PANTHER" id="PTHR10489:SF608">
    <property type="entry name" value="C-C CHEMOKINE RECEPTOR TYPE 4"/>
    <property type="match status" value="1"/>
</dbReference>
<keyword evidence="11" id="KW-1185">Reference proteome</keyword>
<dbReference type="GO" id="GO:0019722">
    <property type="term" value="P:calcium-mediated signaling"/>
    <property type="evidence" value="ECO:0007669"/>
    <property type="project" value="TreeGrafter"/>
</dbReference>
<dbReference type="InterPro" id="IPR017452">
    <property type="entry name" value="GPCR_Rhodpsn_7TM"/>
</dbReference>
<proteinExistence type="predicted"/>
<dbReference type="PANTHER" id="PTHR10489">
    <property type="entry name" value="CELL ADHESION MOLECULE"/>
    <property type="match status" value="1"/>
</dbReference>
<evidence type="ECO:0000256" key="3">
    <source>
        <dbReference type="ARBA" id="ARBA00022989"/>
    </source>
</evidence>